<proteinExistence type="predicted"/>
<comment type="caution">
    <text evidence="2">The sequence shown here is derived from an EMBL/GenBank/DDBJ whole genome shotgun (WGS) entry which is preliminary data.</text>
</comment>
<name>A0A4R0RQW6_9APHY</name>
<evidence type="ECO:0000256" key="1">
    <source>
        <dbReference type="SAM" id="MobiDB-lite"/>
    </source>
</evidence>
<evidence type="ECO:0000313" key="3">
    <source>
        <dbReference type="Proteomes" id="UP000292702"/>
    </source>
</evidence>
<dbReference type="Proteomes" id="UP000292702">
    <property type="component" value="Unassembled WGS sequence"/>
</dbReference>
<feature type="compositionally biased region" description="Basic and acidic residues" evidence="1">
    <location>
        <begin position="63"/>
        <end position="79"/>
    </location>
</feature>
<dbReference type="EMBL" id="RWJN01000038">
    <property type="protein sequence ID" value="TCD69603.1"/>
    <property type="molecule type" value="Genomic_DNA"/>
</dbReference>
<keyword evidence="3" id="KW-1185">Reference proteome</keyword>
<accession>A0A4R0RQW6</accession>
<organism evidence="2 3">
    <name type="scientific">Steccherinum ochraceum</name>
    <dbReference type="NCBI Taxonomy" id="92696"/>
    <lineage>
        <taxon>Eukaryota</taxon>
        <taxon>Fungi</taxon>
        <taxon>Dikarya</taxon>
        <taxon>Basidiomycota</taxon>
        <taxon>Agaricomycotina</taxon>
        <taxon>Agaricomycetes</taxon>
        <taxon>Polyporales</taxon>
        <taxon>Steccherinaceae</taxon>
        <taxon>Steccherinum</taxon>
    </lineage>
</organism>
<dbReference type="AlphaFoldDB" id="A0A4R0RQW6"/>
<protein>
    <submittedName>
        <fullName evidence="2">Uncharacterized protein</fullName>
    </submittedName>
</protein>
<reference evidence="2 3" key="1">
    <citation type="submission" date="2018-11" db="EMBL/GenBank/DDBJ databases">
        <title>Genome assembly of Steccherinum ochraceum LE-BIN_3174, the white-rot fungus of the Steccherinaceae family (The Residual Polyporoid clade, Polyporales, Basidiomycota).</title>
        <authorList>
            <person name="Fedorova T.V."/>
            <person name="Glazunova O.A."/>
            <person name="Landesman E.O."/>
            <person name="Moiseenko K.V."/>
            <person name="Psurtseva N.V."/>
            <person name="Savinova O.S."/>
            <person name="Shakhova N.V."/>
            <person name="Tyazhelova T.V."/>
            <person name="Vasina D.V."/>
        </authorList>
    </citation>
    <scope>NUCLEOTIDE SEQUENCE [LARGE SCALE GENOMIC DNA]</scope>
    <source>
        <strain evidence="2 3">LE-BIN_3174</strain>
    </source>
</reference>
<feature type="compositionally biased region" description="Pro residues" evidence="1">
    <location>
        <begin position="81"/>
        <end position="90"/>
    </location>
</feature>
<sequence length="174" mass="18770">MPRAATEKTVSTRQLRSHASTYLQSVNKPTQTAPPADGKENVASGGKKSKALPCKNECDEGPDVTKDIHDNHEENDCHLRLPPPPPPTPTAPHILGATSAPQSFKVPPSLDDFLVQEKVKADAAFAHPEAVEHPCQFDTQQPVVFNSACSHEVDSSKLLLISAADFENIDDSDD</sequence>
<gene>
    <name evidence="2" type="ORF">EIP91_007025</name>
</gene>
<evidence type="ECO:0000313" key="2">
    <source>
        <dbReference type="EMBL" id="TCD69603.1"/>
    </source>
</evidence>
<feature type="compositionally biased region" description="Polar residues" evidence="1">
    <location>
        <begin position="8"/>
        <end position="33"/>
    </location>
</feature>
<feature type="region of interest" description="Disordered" evidence="1">
    <location>
        <begin position="1"/>
        <end position="102"/>
    </location>
</feature>